<name>A0ABX3A6J6_9GAMM</name>
<organism evidence="2 3">
    <name type="scientific">Piscirickettsia litoralis</name>
    <dbReference type="NCBI Taxonomy" id="1891921"/>
    <lineage>
        <taxon>Bacteria</taxon>
        <taxon>Pseudomonadati</taxon>
        <taxon>Pseudomonadota</taxon>
        <taxon>Gammaproteobacteria</taxon>
        <taxon>Thiotrichales</taxon>
        <taxon>Piscirickettsiaceae</taxon>
        <taxon>Piscirickettsia</taxon>
    </lineage>
</organism>
<reference evidence="2 3" key="1">
    <citation type="submission" date="2016-08" db="EMBL/GenBank/DDBJ databases">
        <title>Draft genome sequence of Candidatus Piscirickettsia litoralis, from seawater.</title>
        <authorList>
            <person name="Wan X."/>
            <person name="Lee A.J."/>
            <person name="Hou S."/>
            <person name="Donachie S.P."/>
        </authorList>
    </citation>
    <scope>NUCLEOTIDE SEQUENCE [LARGE SCALE GENOMIC DNA]</scope>
    <source>
        <strain evidence="2 3">Y2</strain>
    </source>
</reference>
<evidence type="ECO:0000313" key="2">
    <source>
        <dbReference type="EMBL" id="ODN44073.1"/>
    </source>
</evidence>
<feature type="domain" description="PPM-type phosphatase" evidence="1">
    <location>
        <begin position="1"/>
        <end position="237"/>
    </location>
</feature>
<evidence type="ECO:0000259" key="1">
    <source>
        <dbReference type="PROSITE" id="PS51746"/>
    </source>
</evidence>
<dbReference type="SMART" id="SM00331">
    <property type="entry name" value="PP2C_SIG"/>
    <property type="match status" value="1"/>
</dbReference>
<dbReference type="InterPro" id="IPR001932">
    <property type="entry name" value="PPM-type_phosphatase-like_dom"/>
</dbReference>
<accession>A0ABX3A6J6</accession>
<dbReference type="CDD" id="cd00143">
    <property type="entry name" value="PP2Cc"/>
    <property type="match status" value="1"/>
</dbReference>
<comment type="caution">
    <text evidence="2">The sequence shown here is derived from an EMBL/GenBank/DDBJ whole genome shotgun (WGS) entry which is preliminary data.</text>
</comment>
<sequence>MCLSAGVSHCGHVRDHNEDAYLLQEEQGVFLVADGMGGGAFGERASALLAVPFTNITAKMSLAEKIDEVSKQLHHRHHEIYLFSQEIKKPVGSTVVVCVTSEHEKKVAFLWTGDSRAYVLKNRQFKQVTQDHRYVLQLLEAGVISEEEVTNHPYANRLTHAVGVSEHLQLDQCELSASMPLRILLCSDGLSGELSNHCLEEIVSVNKATAEQSCQLLLGQTLQTRARDNVTAVIVDLHLR</sequence>
<evidence type="ECO:0000313" key="3">
    <source>
        <dbReference type="Proteomes" id="UP000094329"/>
    </source>
</evidence>
<dbReference type="PROSITE" id="PS51746">
    <property type="entry name" value="PPM_2"/>
    <property type="match status" value="1"/>
</dbReference>
<dbReference type="Proteomes" id="UP000094329">
    <property type="component" value="Unassembled WGS sequence"/>
</dbReference>
<dbReference type="Gene3D" id="3.60.40.10">
    <property type="entry name" value="PPM-type phosphatase domain"/>
    <property type="match status" value="1"/>
</dbReference>
<gene>
    <name evidence="2" type="ORF">BGC07_10500</name>
</gene>
<keyword evidence="3" id="KW-1185">Reference proteome</keyword>
<proteinExistence type="predicted"/>
<dbReference type="SUPFAM" id="SSF81606">
    <property type="entry name" value="PP2C-like"/>
    <property type="match status" value="1"/>
</dbReference>
<dbReference type="EMBL" id="MDTU01000001">
    <property type="protein sequence ID" value="ODN44073.1"/>
    <property type="molecule type" value="Genomic_DNA"/>
</dbReference>
<dbReference type="InterPro" id="IPR036457">
    <property type="entry name" value="PPM-type-like_dom_sf"/>
</dbReference>
<dbReference type="Pfam" id="PF13672">
    <property type="entry name" value="PP2C_2"/>
    <property type="match status" value="1"/>
</dbReference>
<dbReference type="SMART" id="SM00332">
    <property type="entry name" value="PP2Cc"/>
    <property type="match status" value="1"/>
</dbReference>
<protein>
    <submittedName>
        <fullName evidence="2">Phosphatase</fullName>
    </submittedName>
</protein>